<protein>
    <recommendedName>
        <fullName evidence="3 6">Glutaminase</fullName>
        <ecNumber evidence="3 6">3.5.1.2</ecNumber>
    </recommendedName>
</protein>
<dbReference type="GO" id="GO:0006543">
    <property type="term" value="P:L-glutamine catabolic process"/>
    <property type="evidence" value="ECO:0007669"/>
    <property type="project" value="TreeGrafter"/>
</dbReference>
<evidence type="ECO:0000256" key="7">
    <source>
        <dbReference type="SAM" id="SignalP"/>
    </source>
</evidence>
<comment type="subunit">
    <text evidence="2 6">Homotetramer.</text>
</comment>
<dbReference type="PANTHER" id="PTHR12544:SF48">
    <property type="entry name" value="GLUTAMINASE 1"/>
    <property type="match status" value="1"/>
</dbReference>
<keyword evidence="7" id="KW-0732">Signal</keyword>
<feature type="binding site" evidence="6">
    <location>
        <position position="271"/>
    </location>
    <ligand>
        <name>substrate</name>
    </ligand>
</feature>
<dbReference type="FunFam" id="3.40.710.10:FF:000005">
    <property type="entry name" value="Glutaminase"/>
    <property type="match status" value="1"/>
</dbReference>
<keyword evidence="9" id="KW-1185">Reference proteome</keyword>
<evidence type="ECO:0000256" key="2">
    <source>
        <dbReference type="ARBA" id="ARBA00011881"/>
    </source>
</evidence>
<dbReference type="InterPro" id="IPR012338">
    <property type="entry name" value="Beta-lactam/transpept-like"/>
</dbReference>
<dbReference type="HAMAP" id="MF_00313">
    <property type="entry name" value="Glutaminase"/>
    <property type="match status" value="1"/>
</dbReference>
<dbReference type="Gene3D" id="3.40.710.10">
    <property type="entry name" value="DD-peptidase/beta-lactamase superfamily"/>
    <property type="match status" value="1"/>
</dbReference>
<dbReference type="OrthoDB" id="9788822at2"/>
<evidence type="ECO:0000256" key="1">
    <source>
        <dbReference type="ARBA" id="ARBA00011076"/>
    </source>
</evidence>
<gene>
    <name evidence="6" type="primary">glsA</name>
    <name evidence="8" type="ORF">C3K47_13535</name>
</gene>
<evidence type="ECO:0000313" key="8">
    <source>
        <dbReference type="EMBL" id="POY35883.1"/>
    </source>
</evidence>
<dbReference type="GO" id="GO:0004359">
    <property type="term" value="F:glutaminase activity"/>
    <property type="evidence" value="ECO:0007669"/>
    <property type="project" value="UniProtKB-UniRule"/>
</dbReference>
<evidence type="ECO:0000256" key="4">
    <source>
        <dbReference type="ARBA" id="ARBA00022801"/>
    </source>
</evidence>
<dbReference type="NCBIfam" id="TIGR03814">
    <property type="entry name" value="Gln_ase"/>
    <property type="match status" value="1"/>
</dbReference>
<comment type="similarity">
    <text evidence="1 6">Belongs to the glutaminase family.</text>
</comment>
<name>A0A2S5A185_9SPHI</name>
<feature type="binding site" evidence="6">
    <location>
        <position position="195"/>
    </location>
    <ligand>
        <name>substrate</name>
    </ligand>
</feature>
<feature type="binding site" evidence="6">
    <location>
        <position position="188"/>
    </location>
    <ligand>
        <name>substrate</name>
    </ligand>
</feature>
<keyword evidence="4 6" id="KW-0378">Hydrolase</keyword>
<feature type="binding site" evidence="6">
    <location>
        <position position="144"/>
    </location>
    <ligand>
        <name>substrate</name>
    </ligand>
</feature>
<dbReference type="AlphaFoldDB" id="A0A2S5A185"/>
<keyword evidence="6" id="KW-0007">Acetylation</keyword>
<dbReference type="Proteomes" id="UP000236893">
    <property type="component" value="Unassembled WGS sequence"/>
</dbReference>
<dbReference type="RefSeq" id="WP_103789690.1">
    <property type="nucleotide sequence ID" value="NZ_PQVF01000009.1"/>
</dbReference>
<organism evidence="8 9">
    <name type="scientific">Solitalea longa</name>
    <dbReference type="NCBI Taxonomy" id="2079460"/>
    <lineage>
        <taxon>Bacteria</taxon>
        <taxon>Pseudomonadati</taxon>
        <taxon>Bacteroidota</taxon>
        <taxon>Sphingobacteriia</taxon>
        <taxon>Sphingobacteriales</taxon>
        <taxon>Sphingobacteriaceae</taxon>
        <taxon>Solitalea</taxon>
    </lineage>
</organism>
<evidence type="ECO:0000256" key="5">
    <source>
        <dbReference type="ARBA" id="ARBA00049534"/>
    </source>
</evidence>
<dbReference type="Pfam" id="PF04960">
    <property type="entry name" value="Glutaminase"/>
    <property type="match status" value="1"/>
</dbReference>
<feature type="signal peptide" evidence="7">
    <location>
        <begin position="1"/>
        <end position="28"/>
    </location>
</feature>
<evidence type="ECO:0000256" key="3">
    <source>
        <dbReference type="ARBA" id="ARBA00012918"/>
    </source>
</evidence>
<dbReference type="SUPFAM" id="SSF56601">
    <property type="entry name" value="beta-lactamase/transpeptidase-like"/>
    <property type="match status" value="1"/>
</dbReference>
<dbReference type="EC" id="3.5.1.2" evidence="3 6"/>
<comment type="caution">
    <text evidence="8">The sequence shown here is derived from an EMBL/GenBank/DDBJ whole genome shotgun (WGS) entry which is preliminary data.</text>
</comment>
<dbReference type="GO" id="GO:0006537">
    <property type="term" value="P:glutamate biosynthetic process"/>
    <property type="evidence" value="ECO:0007669"/>
    <property type="project" value="TreeGrafter"/>
</dbReference>
<dbReference type="InterPro" id="IPR015868">
    <property type="entry name" value="Glutaminase"/>
</dbReference>
<proteinExistence type="inferred from homology"/>
<dbReference type="EMBL" id="PQVF01000009">
    <property type="protein sequence ID" value="POY35883.1"/>
    <property type="molecule type" value="Genomic_DNA"/>
</dbReference>
<evidence type="ECO:0000256" key="6">
    <source>
        <dbReference type="HAMAP-Rule" id="MF_00313"/>
    </source>
</evidence>
<evidence type="ECO:0000313" key="9">
    <source>
        <dbReference type="Proteomes" id="UP000236893"/>
    </source>
</evidence>
<comment type="catalytic activity">
    <reaction evidence="5 6">
        <text>L-glutamine + H2O = L-glutamate + NH4(+)</text>
        <dbReference type="Rhea" id="RHEA:15889"/>
        <dbReference type="ChEBI" id="CHEBI:15377"/>
        <dbReference type="ChEBI" id="CHEBI:28938"/>
        <dbReference type="ChEBI" id="CHEBI:29985"/>
        <dbReference type="ChEBI" id="CHEBI:58359"/>
        <dbReference type="EC" id="3.5.1.2"/>
    </reaction>
</comment>
<feature type="binding site" evidence="6">
    <location>
        <position position="289"/>
    </location>
    <ligand>
        <name>substrate</name>
    </ligand>
</feature>
<sequence length="339" mass="37106">MKIHVCWRAILLVSILINSTFISTNAQKADKNIIQKVMNEAYEKFKNDSRGKNADYIPYLAKVDSNLYGIAIVTPDGKVYELGDSKFEFGIESISKVFVLCLALESNTPEEIAQKVGVNATGFPFNSVTSIELQGKRAVNPLVNAGAMATNSLVKVQNGNSKWKTINDYFNRLAAREIKVIDELYHSEAETNQHNQAIAILLQSYNTIYDDPIMTCDLYTRQCSFGTSAKDLAIMAATLANNGVNPVTKDKIINPQNVTKTLAVMTTSGLYEDSGQWLYDIGLPAKSGVGGGIIAVAPGKMGICVFSPRVDQAGNSVKAIETIKYIAEKLQLNIFNPMK</sequence>
<accession>A0A2S5A185</accession>
<feature type="binding site" evidence="6">
    <location>
        <position position="219"/>
    </location>
    <ligand>
        <name>substrate</name>
    </ligand>
</feature>
<feature type="chain" id="PRO_5015677254" description="Glutaminase" evidence="7">
    <location>
        <begin position="29"/>
        <end position="339"/>
    </location>
</feature>
<feature type="binding site" evidence="6">
    <location>
        <position position="93"/>
    </location>
    <ligand>
        <name>substrate</name>
    </ligand>
</feature>
<dbReference type="PANTHER" id="PTHR12544">
    <property type="entry name" value="GLUTAMINASE"/>
    <property type="match status" value="1"/>
</dbReference>
<dbReference type="NCBIfam" id="NF009020">
    <property type="entry name" value="PRK12356.1"/>
    <property type="match status" value="1"/>
</dbReference>
<reference evidence="8 9" key="1">
    <citation type="submission" date="2018-01" db="EMBL/GenBank/DDBJ databases">
        <authorList>
            <person name="Gaut B.S."/>
            <person name="Morton B.R."/>
            <person name="Clegg M.T."/>
            <person name="Duvall M.R."/>
        </authorList>
    </citation>
    <scope>NUCLEOTIDE SEQUENCE [LARGE SCALE GENOMIC DNA]</scope>
    <source>
        <strain evidence="8 9">HR-AV</strain>
    </source>
</reference>